<name>A0ACC2KSH6_PERAE</name>
<accession>A0ACC2KSH6</accession>
<dbReference type="Proteomes" id="UP001234297">
    <property type="component" value="Chromosome 11"/>
</dbReference>
<evidence type="ECO:0000313" key="1">
    <source>
        <dbReference type="EMBL" id="KAJ8623945.1"/>
    </source>
</evidence>
<keyword evidence="2" id="KW-1185">Reference proteome</keyword>
<protein>
    <submittedName>
        <fullName evidence="1">Uncharacterized protein</fullName>
    </submittedName>
</protein>
<comment type="caution">
    <text evidence="1">The sequence shown here is derived from an EMBL/GenBank/DDBJ whole genome shotgun (WGS) entry which is preliminary data.</text>
</comment>
<dbReference type="EMBL" id="CM056819">
    <property type="protein sequence ID" value="KAJ8623945.1"/>
    <property type="molecule type" value="Genomic_DNA"/>
</dbReference>
<organism evidence="1 2">
    <name type="scientific">Persea americana</name>
    <name type="common">Avocado</name>
    <dbReference type="NCBI Taxonomy" id="3435"/>
    <lineage>
        <taxon>Eukaryota</taxon>
        <taxon>Viridiplantae</taxon>
        <taxon>Streptophyta</taxon>
        <taxon>Embryophyta</taxon>
        <taxon>Tracheophyta</taxon>
        <taxon>Spermatophyta</taxon>
        <taxon>Magnoliopsida</taxon>
        <taxon>Magnoliidae</taxon>
        <taxon>Laurales</taxon>
        <taxon>Lauraceae</taxon>
        <taxon>Persea</taxon>
    </lineage>
</organism>
<gene>
    <name evidence="1" type="ORF">MRB53_032475</name>
</gene>
<proteinExistence type="predicted"/>
<sequence>MAAEAVFSSVLEGLLNKLSSSIQNELGLLLGVEKEKRALESNLLVIRAALQDAENRQVNEEVVKDWLRKLKDAAYDAEDLVDEFVFEARRRVVENRDGMGKRVCSFFSPSNPLAFRFKMAHGMKELVERFDGIAKEKERYRLREGYVQGQPVISSTRETDSSVKESLVYGRDNEKEKLIDSLIKCGNESVLSIIPIVGMGGLGKTTLAQLVYNDKEVVTLFDLRMWVYVSEDFDVRRLLKQILESASKKKPEQSSIDLLHTSLRDELSGKRYLLVLDDVWNDVRDEFFEKWDRLKTWLECGSMGSKVLVTTRDVHVADTVGTLPTHQLGKLSTEDSWKLFENLVNPEKNLLRNLLSIGKEMVGKCGGLPLAVKTLGGLMSSKKTESEWEYVKNSEFWKPQDSNGRVLSILRLSYDHLTSSLKQCFAYCAVIPKGDVIDKDLLIKQWIAQGFIHSNRENELLEEKGEEVFKELLRRSLFQVDAEPNDINEEELYKMHDLIHDLLKSVEGEEFIIVKAPINTIPSETRHLALTEDGEWVREAKNLDALKKCKKLRSSMITYGPIDINFCLSFRCLRVLDLSYLRSIHFLPNSIDKLRHLRYFDISYTRITKLPETICNLHSLQTLRVLYTRLQKWPMNMKRMISLRHIEIDGRNDLPLPKGIGELTFLRTLPNSEFIIAKESGARIEELKGLNLLWGNIHIGGLDNIGSVGCAGEADLKAKKHLNSLKLSWSSDQIVAAEGNAKEVIEVLEPHSNLKKLSVKNYTGLEFPSWMMKKLTKLKKISLWSCNRCERLPPLGQLHFLESLFIYRMDAVKYIVDFDGSQNYEDLFPSLKVLRLYNMANLEGWSSPREDGDGDEQGRERDEQVIFKCLRTLKIRDCPKLVRLPRLPLLPRLESLEIGEMGWDVIEIPTSQSLMEVKLDDMPNLERWSPHEADDGALVIPHSICTLSISNCPKLICLPMFLLPDLEELEMNEVGCERMEFSISHSLKTVDLFDMPNLERWSLQEVDDDKDEQVTFGSLCTLRISKCPKLICLPQFLLPALEELEMQGVDCEKIEFSASKSLKKVKLTEMPNLERWSPQEADDDEQVVFDGLVELVVKECPRMVRLPHSLPSLDKLEISESNEMLLASVANYTSLSELSIEGLPEVKHFPDELGPNHTSLHTLVIRKCPKLISLSNQLENLLALKKLFVEECDDLVLSLPDGLQKQQQQSPPLNSLQVLEIKNSCENQISLPGDGIVLPSLKKLRISGCKNLESLSSDMLKNLTQLSIKESPKVWSSLVSSENLKSLQYLTISGCPESAMMKLLESMENLTSLTSLWITDCPDMRSLPKSVKTLTSLTDLTIDECPDMRSLPEWVGGLTLLTDFKIYSCPAMMSLPEGLQRLKNLEWLSIMGCPVLERRVQCNKGQDWHKVAHVQHIYTDRGFASQDTEGEESSDQCPHLLLHSLKKLEKLLPLPSCCSSTPSSSSPPST</sequence>
<reference evidence="1 2" key="1">
    <citation type="journal article" date="2022" name="Hortic Res">
        <title>A haplotype resolved chromosomal level avocado genome allows analysis of novel avocado genes.</title>
        <authorList>
            <person name="Nath O."/>
            <person name="Fletcher S.J."/>
            <person name="Hayward A."/>
            <person name="Shaw L.M."/>
            <person name="Masouleh A.K."/>
            <person name="Furtado A."/>
            <person name="Henry R.J."/>
            <person name="Mitter N."/>
        </authorList>
    </citation>
    <scope>NUCLEOTIDE SEQUENCE [LARGE SCALE GENOMIC DNA]</scope>
    <source>
        <strain evidence="2">cv. Hass</strain>
    </source>
</reference>
<evidence type="ECO:0000313" key="2">
    <source>
        <dbReference type="Proteomes" id="UP001234297"/>
    </source>
</evidence>